<dbReference type="PANTHER" id="PTHR45939:SF5">
    <property type="entry name" value="PEROXISOMAL MEMBRANE PROTEIN PMP34"/>
    <property type="match status" value="1"/>
</dbReference>
<dbReference type="GO" id="GO:0015230">
    <property type="term" value="F:FAD transmembrane transporter activity"/>
    <property type="evidence" value="ECO:0007669"/>
    <property type="project" value="TreeGrafter"/>
</dbReference>
<dbReference type="STRING" id="13370.A0A448YIK1"/>
<evidence type="ECO:0000256" key="3">
    <source>
        <dbReference type="ARBA" id="ARBA00022448"/>
    </source>
</evidence>
<dbReference type="InterPro" id="IPR052217">
    <property type="entry name" value="Mito/Peroxisomal_Carrier"/>
</dbReference>
<keyword evidence="3 10" id="KW-0813">Transport</keyword>
<comment type="subcellular location">
    <subcellularLocation>
        <location evidence="1">Peroxisome membrane</location>
        <topology evidence="1">Multi-pass membrane protein</topology>
    </subcellularLocation>
</comment>
<keyword evidence="4 9" id="KW-0812">Transmembrane</keyword>
<keyword evidence="6 11" id="KW-1133">Transmembrane helix</keyword>
<sequence>MAGSLAADQRLQKIGVTVSEQRASSEGADSLTHALAGGFGGMVALALTYPLANLATNAQAKVSTAKEGDLETEKRQLQLKTLEEKLRALQVKVEGLYGGLSTAMIGIVATNFVYYYFYELTGKRLRSRSGNSLSELKGLTAKQSIIAGLVGGIVSRTVTNPIWVANTKMAVAKGRAGSTFSVIRRIVKEEGWKKLFAGLTPALALVLNPVIQYTIFEQLKTLLVSRKRRALTAVDALYLGALGKIVATLLTYPSYTVRSRMHVSKEGNKSMIQMMIDIFRNEGVSGFYGGLGLKLIQGIVGSAFLFYFKEEFVIQAQILVRRLRKLQRS</sequence>
<feature type="repeat" description="Solcar" evidence="9">
    <location>
        <begin position="139"/>
        <end position="222"/>
    </location>
</feature>
<dbReference type="Gene3D" id="1.50.40.10">
    <property type="entry name" value="Mitochondrial carrier domain"/>
    <property type="match status" value="1"/>
</dbReference>
<evidence type="ECO:0000256" key="7">
    <source>
        <dbReference type="ARBA" id="ARBA00023136"/>
    </source>
</evidence>
<dbReference type="SUPFAM" id="SSF103506">
    <property type="entry name" value="Mitochondrial carrier"/>
    <property type="match status" value="1"/>
</dbReference>
<dbReference type="InParanoid" id="A0A448YIK1"/>
<protein>
    <submittedName>
        <fullName evidence="12">DEKNAAC101613</fullName>
    </submittedName>
</protein>
<gene>
    <name evidence="12" type="ORF">BRENAR_LOCUS1461</name>
</gene>
<feature type="transmembrane region" description="Helical" evidence="11">
    <location>
        <begin position="96"/>
        <end position="118"/>
    </location>
</feature>
<dbReference type="Proteomes" id="UP000290900">
    <property type="component" value="Unassembled WGS sequence"/>
</dbReference>
<dbReference type="GO" id="GO:0080122">
    <property type="term" value="F:AMP transmembrane transporter activity"/>
    <property type="evidence" value="ECO:0007669"/>
    <property type="project" value="TreeGrafter"/>
</dbReference>
<evidence type="ECO:0000256" key="1">
    <source>
        <dbReference type="ARBA" id="ARBA00004585"/>
    </source>
</evidence>
<feature type="transmembrane region" description="Helical" evidence="11">
    <location>
        <begin position="236"/>
        <end position="255"/>
    </location>
</feature>
<reference evidence="12 13" key="1">
    <citation type="submission" date="2018-12" db="EMBL/GenBank/DDBJ databases">
        <authorList>
            <person name="Tiukova I."/>
            <person name="Dainat J."/>
        </authorList>
    </citation>
    <scope>NUCLEOTIDE SEQUENCE [LARGE SCALE GENOMIC DNA]</scope>
</reference>
<dbReference type="OrthoDB" id="2019556at2759"/>
<dbReference type="Pfam" id="PF00153">
    <property type="entry name" value="Mito_carr"/>
    <property type="match status" value="3"/>
</dbReference>
<dbReference type="InterPro" id="IPR018108">
    <property type="entry name" value="MCP_transmembrane"/>
</dbReference>
<dbReference type="AlphaFoldDB" id="A0A448YIK1"/>
<dbReference type="GO" id="GO:0015228">
    <property type="term" value="F:coenzyme A transmembrane transporter activity"/>
    <property type="evidence" value="ECO:0007669"/>
    <property type="project" value="TreeGrafter"/>
</dbReference>
<organism evidence="12 13">
    <name type="scientific">Brettanomyces naardenensis</name>
    <name type="common">Yeast</name>
    <dbReference type="NCBI Taxonomy" id="13370"/>
    <lineage>
        <taxon>Eukaryota</taxon>
        <taxon>Fungi</taxon>
        <taxon>Dikarya</taxon>
        <taxon>Ascomycota</taxon>
        <taxon>Saccharomycotina</taxon>
        <taxon>Pichiomycetes</taxon>
        <taxon>Pichiales</taxon>
        <taxon>Pichiaceae</taxon>
        <taxon>Brettanomyces</taxon>
    </lineage>
</organism>
<comment type="similarity">
    <text evidence="2 10">Belongs to the mitochondrial carrier (TC 2.A.29) family.</text>
</comment>
<accession>A0A448YIK1</accession>
<keyword evidence="8" id="KW-0576">Peroxisome</keyword>
<keyword evidence="13" id="KW-1185">Reference proteome</keyword>
<dbReference type="PANTHER" id="PTHR45939">
    <property type="entry name" value="PEROXISOMAL MEMBRANE PROTEIN PMP34-RELATED"/>
    <property type="match status" value="1"/>
</dbReference>
<dbReference type="PROSITE" id="PS50920">
    <property type="entry name" value="SOLCAR"/>
    <property type="match status" value="2"/>
</dbReference>
<feature type="transmembrane region" description="Helical" evidence="11">
    <location>
        <begin position="195"/>
        <end position="216"/>
    </location>
</feature>
<evidence type="ECO:0000256" key="10">
    <source>
        <dbReference type="RuleBase" id="RU000488"/>
    </source>
</evidence>
<evidence type="ECO:0000256" key="6">
    <source>
        <dbReference type="ARBA" id="ARBA00022989"/>
    </source>
</evidence>
<evidence type="ECO:0000256" key="4">
    <source>
        <dbReference type="ARBA" id="ARBA00022692"/>
    </source>
</evidence>
<dbReference type="GO" id="GO:0051724">
    <property type="term" value="F:NAD transmembrane transporter activity"/>
    <property type="evidence" value="ECO:0007669"/>
    <property type="project" value="TreeGrafter"/>
</dbReference>
<evidence type="ECO:0000256" key="5">
    <source>
        <dbReference type="ARBA" id="ARBA00022737"/>
    </source>
</evidence>
<evidence type="ECO:0000313" key="13">
    <source>
        <dbReference type="Proteomes" id="UP000290900"/>
    </source>
</evidence>
<dbReference type="EMBL" id="CAACVR010000006">
    <property type="protein sequence ID" value="VEU20726.1"/>
    <property type="molecule type" value="Genomic_DNA"/>
</dbReference>
<feature type="transmembrane region" description="Helical" evidence="11">
    <location>
        <begin position="31"/>
        <end position="52"/>
    </location>
</feature>
<keyword evidence="7 9" id="KW-0472">Membrane</keyword>
<proteinExistence type="inferred from homology"/>
<evidence type="ECO:0000313" key="12">
    <source>
        <dbReference type="EMBL" id="VEU20726.1"/>
    </source>
</evidence>
<dbReference type="GO" id="GO:0015217">
    <property type="term" value="F:ADP transmembrane transporter activity"/>
    <property type="evidence" value="ECO:0007669"/>
    <property type="project" value="TreeGrafter"/>
</dbReference>
<feature type="repeat" description="Solcar" evidence="9">
    <location>
        <begin position="231"/>
        <end position="315"/>
    </location>
</feature>
<name>A0A448YIK1_BRENA</name>
<evidence type="ECO:0000256" key="11">
    <source>
        <dbReference type="SAM" id="Phobius"/>
    </source>
</evidence>
<keyword evidence="5" id="KW-0677">Repeat</keyword>
<dbReference type="GO" id="GO:0005778">
    <property type="term" value="C:peroxisomal membrane"/>
    <property type="evidence" value="ECO:0007669"/>
    <property type="project" value="UniProtKB-SubCell"/>
</dbReference>
<dbReference type="GO" id="GO:0044610">
    <property type="term" value="F:FMN transmembrane transporter activity"/>
    <property type="evidence" value="ECO:0007669"/>
    <property type="project" value="TreeGrafter"/>
</dbReference>
<dbReference type="InterPro" id="IPR023395">
    <property type="entry name" value="MCP_dom_sf"/>
</dbReference>
<evidence type="ECO:0000256" key="9">
    <source>
        <dbReference type="PROSITE-ProRule" id="PRU00282"/>
    </source>
</evidence>
<evidence type="ECO:0000256" key="8">
    <source>
        <dbReference type="ARBA" id="ARBA00023140"/>
    </source>
</evidence>
<dbReference type="FunCoup" id="A0A448YIK1">
    <property type="interactions" value="51"/>
</dbReference>
<evidence type="ECO:0000256" key="2">
    <source>
        <dbReference type="ARBA" id="ARBA00006375"/>
    </source>
</evidence>
<dbReference type="GO" id="GO:0005347">
    <property type="term" value="F:ATP transmembrane transporter activity"/>
    <property type="evidence" value="ECO:0007669"/>
    <property type="project" value="TreeGrafter"/>
</dbReference>